<keyword evidence="1" id="KW-1133">Transmembrane helix</keyword>
<dbReference type="EMBL" id="AZFC01000013">
    <property type="protein sequence ID" value="KRL49068.1"/>
    <property type="molecule type" value="Genomic_DNA"/>
</dbReference>
<feature type="transmembrane region" description="Helical" evidence="1">
    <location>
        <begin position="166"/>
        <end position="190"/>
    </location>
</feature>
<gene>
    <name evidence="2" type="ORF">FD37_GL000959</name>
</gene>
<dbReference type="PANTHER" id="PTHR37305:SF1">
    <property type="entry name" value="MEMBRANE PROTEIN"/>
    <property type="match status" value="1"/>
</dbReference>
<keyword evidence="1" id="KW-0472">Membrane</keyword>
<evidence type="ECO:0000256" key="1">
    <source>
        <dbReference type="SAM" id="Phobius"/>
    </source>
</evidence>
<name>A0A0R1QXZ1_9LACO</name>
<evidence type="ECO:0000313" key="2">
    <source>
        <dbReference type="EMBL" id="KRL49068.1"/>
    </source>
</evidence>
<reference evidence="2 3" key="1">
    <citation type="journal article" date="2015" name="Genome Announc.">
        <title>Expanding the biotechnology potential of lactobacilli through comparative genomics of 213 strains and associated genera.</title>
        <authorList>
            <person name="Sun Z."/>
            <person name="Harris H.M."/>
            <person name="McCann A."/>
            <person name="Guo C."/>
            <person name="Argimon S."/>
            <person name="Zhang W."/>
            <person name="Yang X."/>
            <person name="Jeffery I.B."/>
            <person name="Cooney J.C."/>
            <person name="Kagawa T.F."/>
            <person name="Liu W."/>
            <person name="Song Y."/>
            <person name="Salvetti E."/>
            <person name="Wrobel A."/>
            <person name="Rasinkangas P."/>
            <person name="Parkhill J."/>
            <person name="Rea M.C."/>
            <person name="O'Sullivan O."/>
            <person name="Ritari J."/>
            <person name="Douillard F.P."/>
            <person name="Paul Ross R."/>
            <person name="Yang R."/>
            <person name="Briner A.E."/>
            <person name="Felis G.E."/>
            <person name="de Vos W.M."/>
            <person name="Barrangou R."/>
            <person name="Klaenhammer T.R."/>
            <person name="Caufield P.W."/>
            <person name="Cui Y."/>
            <person name="Zhang H."/>
            <person name="O'Toole P.W."/>
        </authorList>
    </citation>
    <scope>NUCLEOTIDE SEQUENCE [LARGE SCALE GENOMIC DNA]</scope>
    <source>
        <strain evidence="2 3">DSM 15429</strain>
    </source>
</reference>
<proteinExistence type="predicted"/>
<feature type="transmembrane region" description="Helical" evidence="1">
    <location>
        <begin position="48"/>
        <end position="67"/>
    </location>
</feature>
<feature type="transmembrane region" description="Helical" evidence="1">
    <location>
        <begin position="137"/>
        <end position="159"/>
    </location>
</feature>
<dbReference type="PANTHER" id="PTHR37305">
    <property type="entry name" value="INTEGRAL MEMBRANE PROTEIN-RELATED"/>
    <property type="match status" value="1"/>
</dbReference>
<evidence type="ECO:0000313" key="3">
    <source>
        <dbReference type="Proteomes" id="UP000051835"/>
    </source>
</evidence>
<protein>
    <submittedName>
        <fullName evidence="2">ABC superfamily ATP binding cassette transporter, membrane protein</fullName>
    </submittedName>
</protein>
<comment type="caution">
    <text evidence="2">The sequence shown here is derived from an EMBL/GenBank/DDBJ whole genome shotgun (WGS) entry which is preliminary data.</text>
</comment>
<dbReference type="PATRIC" id="fig|1423805.4.peg.985"/>
<sequence>MKTSLRTEYYKFIHQKAFPVSLLVLLLLMVYSALTAKLTTTQIIFEFGAVQWIPIILIAMSSDFFAMEYRHHTISLLLYKNPNKWQIYCAKLLIIILHSLILSLVATSFTVLLKWLLAGHRYHLLTQLGQQTLLSSMLANIGGTLIYALFIVTLGFMLIMLLHLNAAVIGIGLALGFLGAGFSVALMTALPSLSHVIRWNPLNMIFVTSQLVNPLYSQASHLSNPQIISGTLIYALLFTLIGYLLFKRRRV</sequence>
<dbReference type="RefSeq" id="WP_056963567.1">
    <property type="nucleotide sequence ID" value="NZ_AZFC01000013.1"/>
</dbReference>
<feature type="transmembrane region" description="Helical" evidence="1">
    <location>
        <begin position="88"/>
        <end position="117"/>
    </location>
</feature>
<organism evidence="2 3">
    <name type="scientific">Levilactobacillus spicheri DSM 15429</name>
    <dbReference type="NCBI Taxonomy" id="1423805"/>
    <lineage>
        <taxon>Bacteria</taxon>
        <taxon>Bacillati</taxon>
        <taxon>Bacillota</taxon>
        <taxon>Bacilli</taxon>
        <taxon>Lactobacillales</taxon>
        <taxon>Lactobacillaceae</taxon>
        <taxon>Levilactobacillus</taxon>
    </lineage>
</organism>
<accession>A0A0R1QXZ1</accession>
<feature type="transmembrane region" description="Helical" evidence="1">
    <location>
        <begin position="227"/>
        <end position="246"/>
    </location>
</feature>
<dbReference type="Proteomes" id="UP000051835">
    <property type="component" value="Unassembled WGS sequence"/>
</dbReference>
<keyword evidence="1" id="KW-0812">Transmembrane</keyword>
<dbReference type="AlphaFoldDB" id="A0A0R1QXZ1"/>